<dbReference type="GO" id="GO:0042910">
    <property type="term" value="F:xenobiotic transmembrane transporter activity"/>
    <property type="evidence" value="ECO:0007669"/>
    <property type="project" value="TreeGrafter"/>
</dbReference>
<feature type="transmembrane region" description="Helical" evidence="1">
    <location>
        <begin position="930"/>
        <end position="951"/>
    </location>
</feature>
<dbReference type="SUPFAM" id="SSF82693">
    <property type="entry name" value="Multidrug efflux transporter AcrB pore domain, PN1, PN2, PC1 and PC2 subdomains"/>
    <property type="match status" value="3"/>
</dbReference>
<evidence type="ECO:0000256" key="1">
    <source>
        <dbReference type="SAM" id="Phobius"/>
    </source>
</evidence>
<dbReference type="InterPro" id="IPR027463">
    <property type="entry name" value="AcrB_DN_DC_subdom"/>
</dbReference>
<dbReference type="Proteomes" id="UP000230903">
    <property type="component" value="Unassembled WGS sequence"/>
</dbReference>
<dbReference type="GO" id="GO:0005886">
    <property type="term" value="C:plasma membrane"/>
    <property type="evidence" value="ECO:0007669"/>
    <property type="project" value="TreeGrafter"/>
</dbReference>
<keyword evidence="1" id="KW-1133">Transmembrane helix</keyword>
<evidence type="ECO:0000313" key="2">
    <source>
        <dbReference type="EMBL" id="PIR88160.1"/>
    </source>
</evidence>
<proteinExistence type="predicted"/>
<feature type="transmembrane region" description="Helical" evidence="1">
    <location>
        <begin position="338"/>
        <end position="355"/>
    </location>
</feature>
<feature type="transmembrane region" description="Helical" evidence="1">
    <location>
        <begin position="904"/>
        <end position="924"/>
    </location>
</feature>
<feature type="transmembrane region" description="Helical" evidence="1">
    <location>
        <begin position="442"/>
        <end position="464"/>
    </location>
</feature>
<feature type="transmembrane region" description="Helical" evidence="1">
    <location>
        <begin position="362"/>
        <end position="380"/>
    </location>
</feature>
<dbReference type="SUPFAM" id="SSF82714">
    <property type="entry name" value="Multidrug efflux transporter AcrB TolC docking domain, DN and DC subdomains"/>
    <property type="match status" value="2"/>
</dbReference>
<reference evidence="3" key="1">
    <citation type="submission" date="2017-09" db="EMBL/GenBank/DDBJ databases">
        <title>Depth-based differentiation of microbial function through sediment-hosted aquifers and enrichment of novel symbionts in the deep terrestrial subsurface.</title>
        <authorList>
            <person name="Probst A.J."/>
            <person name="Ladd B."/>
            <person name="Jarett J.K."/>
            <person name="Geller-Mcgrath D.E."/>
            <person name="Sieber C.M.K."/>
            <person name="Emerson J.B."/>
            <person name="Anantharaman K."/>
            <person name="Thomas B.C."/>
            <person name="Malmstrom R."/>
            <person name="Stieglmeier M."/>
            <person name="Klingl A."/>
            <person name="Woyke T."/>
            <person name="Ryan C.M."/>
            <person name="Banfield J.F."/>
        </authorList>
    </citation>
    <scope>NUCLEOTIDE SEQUENCE [LARGE SCALE GENOMIC DNA]</scope>
</reference>
<protein>
    <recommendedName>
        <fullName evidence="4">AcrB/AcrD/AcrF family protein</fullName>
    </recommendedName>
</protein>
<dbReference type="SUPFAM" id="SSF82866">
    <property type="entry name" value="Multidrug efflux transporter AcrB transmembrane domain"/>
    <property type="match status" value="2"/>
</dbReference>
<dbReference type="Gene3D" id="3.30.2090.10">
    <property type="entry name" value="Multidrug efflux transporter AcrB TolC docking domain, DN and DC subdomains"/>
    <property type="match status" value="2"/>
</dbReference>
<feature type="transmembrane region" description="Helical" evidence="1">
    <location>
        <begin position="878"/>
        <end position="897"/>
    </location>
</feature>
<feature type="transmembrane region" description="Helical" evidence="1">
    <location>
        <begin position="1006"/>
        <end position="1029"/>
    </location>
</feature>
<comment type="caution">
    <text evidence="2">The sequence shown here is derived from an EMBL/GenBank/DDBJ whole genome shotgun (WGS) entry which is preliminary data.</text>
</comment>
<feature type="transmembrane region" description="Helical" evidence="1">
    <location>
        <begin position="386"/>
        <end position="409"/>
    </location>
</feature>
<dbReference type="PANTHER" id="PTHR32063:SF0">
    <property type="entry name" value="SWARMING MOTILITY PROTEIN SWRC"/>
    <property type="match status" value="1"/>
</dbReference>
<dbReference type="Gene3D" id="3.30.70.1320">
    <property type="entry name" value="Multidrug efflux transporter AcrB pore domain like"/>
    <property type="match status" value="1"/>
</dbReference>
<feature type="transmembrane region" description="Helical" evidence="1">
    <location>
        <begin position="981"/>
        <end position="1000"/>
    </location>
</feature>
<dbReference type="PANTHER" id="PTHR32063">
    <property type="match status" value="1"/>
</dbReference>
<dbReference type="PRINTS" id="PR00702">
    <property type="entry name" value="ACRIFLAVINRP"/>
</dbReference>
<dbReference type="EMBL" id="PFBC01000011">
    <property type="protein sequence ID" value="PIR88160.1"/>
    <property type="molecule type" value="Genomic_DNA"/>
</dbReference>
<keyword evidence="1" id="KW-0812">Transmembrane</keyword>
<gene>
    <name evidence="2" type="ORF">COU10_00595</name>
</gene>
<dbReference type="Gene3D" id="3.30.70.1430">
    <property type="entry name" value="Multidrug efflux transporter AcrB pore domain"/>
    <property type="match status" value="2"/>
</dbReference>
<feature type="transmembrane region" description="Helical" evidence="1">
    <location>
        <begin position="533"/>
        <end position="554"/>
    </location>
</feature>
<keyword evidence="1" id="KW-0472">Membrane</keyword>
<dbReference type="Gene3D" id="1.20.1640.10">
    <property type="entry name" value="Multidrug efflux transporter AcrB transmembrane domain"/>
    <property type="match status" value="2"/>
</dbReference>
<dbReference type="InterPro" id="IPR001036">
    <property type="entry name" value="Acrflvin-R"/>
</dbReference>
<feature type="transmembrane region" description="Helical" evidence="1">
    <location>
        <begin position="470"/>
        <end position="493"/>
    </location>
</feature>
<organism evidence="2 3">
    <name type="scientific">Candidatus Harrisonbacteria bacterium CG10_big_fil_rev_8_21_14_0_10_45_28</name>
    <dbReference type="NCBI Taxonomy" id="1974586"/>
    <lineage>
        <taxon>Bacteria</taxon>
        <taxon>Candidatus Harrisoniibacteriota</taxon>
    </lineage>
</organism>
<sequence length="1037" mass="113093">MERIWIFFLRKSSFTILVLIALLVFGVSSILTIPRESSPEVVVPIAIVSTIYPGASSADIEKLITDKIEDTLSSGLEDVKKITSTSAESVSSVVVEFNASADIDKSIQSTKDEIDKIKSDLPEDALDPSVIQIDFANQPILMVSVSSDLPVTEFIELSNQLVKEIESIKGVSKVVKSGVRDREVQIIVRQETLKKFNLRLTDVLWAVQSANNALPIGSIQMNGTEYALRFNGDITDPTQIQDIAILNNVGEPIYLRDVAFVSNGVSKNNTFSRISESGSDPTQALSLSIFKKAGGDITRINDAVNTRLEELKSTILKGTTVLTSYDIGEFIKRDLKNLSLTALQTILLVMIILLLTLGWREAVLAGFSIPVSFLIAFIGLKLSGNTINFVSLFSLILAVGILVDAAIVVTEGTHERIKLYPARRQAAAATIREFHWPLTSGAMTTIAVFAPLFIVSGITGQFIASIPFTIIFVLLASLFVALGLLPLFASLILRKKDGNDKFSRKQEFYTRKLQSWYKSKLEAFIGNKRKEHLFYLSVTVLFIISMAMPFTGLVKTVFFPAENSEFLFLEIEKPAGTVLGETDLTTRQIEEILQADPRVDSFITTVGSNSPFTGGIVSSGSGNGKISNITIILKDDLSDTSQKISDDLRIALAQIKSAEIRISEMSSGPPTGNAITLRFLGEDLNALEKTAARAAIILKDIPGTINVKSSSADDNLEFVLTIDRAKASEVGMSATSIAGTLRTAIQGQTTTTIKTGTGDEIDVELKLDLNPRFITPHDTTRANIDQLQNLEILTPVGPVLLGSIVDFSIQRSPTAINHEDQKRIVSVTSSLTEGAISADILSAFDEKISQLDSPLLQDGVELKIGGEQEDINQSFKDMGIALIIGILLILSILVLQFNSYRQAFIIIAIVPITLIGIFFGLFITGKTVSFPSIMGFIALAGIVVNNSIILIDKMNTLRIERPNDSIKNIVLEGATSRLRPILLTSLTTVIGIIPLTYASALWSPLAFAIIFGLSFAVVITLWLVPTMYYRRYSKHRA</sequence>
<accession>A0A2H0UP38</accession>
<dbReference type="Pfam" id="PF00873">
    <property type="entry name" value="ACR_tran"/>
    <property type="match status" value="1"/>
</dbReference>
<dbReference type="Gene3D" id="3.30.70.1440">
    <property type="entry name" value="Multidrug efflux transporter AcrB pore domain"/>
    <property type="match status" value="1"/>
</dbReference>
<evidence type="ECO:0008006" key="4">
    <source>
        <dbReference type="Google" id="ProtNLM"/>
    </source>
</evidence>
<evidence type="ECO:0000313" key="3">
    <source>
        <dbReference type="Proteomes" id="UP000230903"/>
    </source>
</evidence>
<dbReference type="AlphaFoldDB" id="A0A2H0UP38"/>
<name>A0A2H0UP38_9BACT</name>